<evidence type="ECO:0000313" key="2">
    <source>
        <dbReference type="Proteomes" id="UP001079657"/>
    </source>
</evidence>
<dbReference type="Proteomes" id="UP001079657">
    <property type="component" value="Unassembled WGS sequence"/>
</dbReference>
<accession>A0ABT4CNS8</accession>
<gene>
    <name evidence="1" type="ORF">OXH55_08760</name>
</gene>
<organism evidence="1 2">
    <name type="scientific">Clostridium ganghwense</name>
    <dbReference type="NCBI Taxonomy" id="312089"/>
    <lineage>
        <taxon>Bacteria</taxon>
        <taxon>Bacillati</taxon>
        <taxon>Bacillota</taxon>
        <taxon>Clostridia</taxon>
        <taxon>Eubacteriales</taxon>
        <taxon>Clostridiaceae</taxon>
        <taxon>Clostridium</taxon>
    </lineage>
</organism>
<protein>
    <submittedName>
        <fullName evidence="1">M20/M25/M40 family metallo-hydrolase</fullName>
    </submittedName>
</protein>
<dbReference type="Gene3D" id="3.40.630.10">
    <property type="entry name" value="Zn peptidases"/>
    <property type="match status" value="1"/>
</dbReference>
<dbReference type="SUPFAM" id="SSF55031">
    <property type="entry name" value="Bacterial exopeptidase dimerisation domain"/>
    <property type="match status" value="1"/>
</dbReference>
<dbReference type="InterPro" id="IPR036264">
    <property type="entry name" value="Bact_exopeptidase_dim_dom"/>
</dbReference>
<proteinExistence type="predicted"/>
<sequence length="206" mass="22822">MDAVFKGKASHAGAAPEKGNNTLISAASAVLNLHSIPRNSKGATRINVGKLVSGTERNIIPESAYMKIETRGKTSELNDYMRKYAERILHSAAEMHDTEVNIKYVGEAVSAESDHEMINMVKEAASKIYAYNLICDEKINFGASEDISYMMNKVQSNGGKAVYIMFGSDLKAEHHNSNFDFNEKDLKNAVKVYSILVFDILSEIYE</sequence>
<dbReference type="InterPro" id="IPR002933">
    <property type="entry name" value="Peptidase_M20"/>
</dbReference>
<dbReference type="EMBL" id="JAPQES010000002">
    <property type="protein sequence ID" value="MCY6370720.1"/>
    <property type="molecule type" value="Genomic_DNA"/>
</dbReference>
<dbReference type="PANTHER" id="PTHR30575">
    <property type="entry name" value="PEPTIDASE M20"/>
    <property type="match status" value="1"/>
</dbReference>
<dbReference type="Gene3D" id="3.30.70.360">
    <property type="match status" value="1"/>
</dbReference>
<comment type="caution">
    <text evidence="1">The sequence shown here is derived from an EMBL/GenBank/DDBJ whole genome shotgun (WGS) entry which is preliminary data.</text>
</comment>
<reference evidence="1" key="1">
    <citation type="submission" date="2022-12" db="EMBL/GenBank/DDBJ databases">
        <authorList>
            <person name="Wang J."/>
        </authorList>
    </citation>
    <scope>NUCLEOTIDE SEQUENCE</scope>
    <source>
        <strain evidence="1">HY-42-06</strain>
    </source>
</reference>
<dbReference type="InterPro" id="IPR052030">
    <property type="entry name" value="Peptidase_M20/M20A_hydrolases"/>
</dbReference>
<evidence type="ECO:0000313" key="1">
    <source>
        <dbReference type="EMBL" id="MCY6370720.1"/>
    </source>
</evidence>
<dbReference type="SUPFAM" id="SSF53187">
    <property type="entry name" value="Zn-dependent exopeptidases"/>
    <property type="match status" value="1"/>
</dbReference>
<keyword evidence="2" id="KW-1185">Reference proteome</keyword>
<dbReference type="PANTHER" id="PTHR30575:SF3">
    <property type="entry name" value="PEPTIDASE M20 DIMERISATION DOMAIN-CONTAINING PROTEIN"/>
    <property type="match status" value="1"/>
</dbReference>
<dbReference type="Pfam" id="PF01546">
    <property type="entry name" value="Peptidase_M20"/>
    <property type="match status" value="1"/>
</dbReference>
<name>A0ABT4CNS8_9CLOT</name>